<dbReference type="InterPro" id="IPR052058">
    <property type="entry name" value="Alcohol_O-acetyltransferase"/>
</dbReference>
<name>A0ABQ4J241_9ACTN</name>
<keyword evidence="14" id="KW-1185">Reference proteome</keyword>
<evidence type="ECO:0000256" key="1">
    <source>
        <dbReference type="ARBA" id="ARBA00000026"/>
    </source>
</evidence>
<evidence type="ECO:0000313" key="14">
    <source>
        <dbReference type="Proteomes" id="UP000643165"/>
    </source>
</evidence>
<evidence type="ECO:0000256" key="7">
    <source>
        <dbReference type="ARBA" id="ARBA00022679"/>
    </source>
</evidence>
<dbReference type="SUPFAM" id="SSF52777">
    <property type="entry name" value="CoA-dependent acyltransferases"/>
    <property type="match status" value="2"/>
</dbReference>
<dbReference type="EC" id="2.3.1.282" evidence="5"/>
<evidence type="ECO:0000256" key="8">
    <source>
        <dbReference type="ARBA" id="ARBA00023315"/>
    </source>
</evidence>
<reference evidence="13 14" key="1">
    <citation type="submission" date="2021-01" db="EMBL/GenBank/DDBJ databases">
        <title>Whole genome shotgun sequence of Verrucosispora lutea NBRC 106530.</title>
        <authorList>
            <person name="Komaki H."/>
            <person name="Tamura T."/>
        </authorList>
    </citation>
    <scope>NUCLEOTIDE SEQUENCE [LARGE SCALE GENOMIC DNA]</scope>
    <source>
        <strain evidence="13 14">NBRC 106530</strain>
    </source>
</reference>
<dbReference type="InterPro" id="IPR023213">
    <property type="entry name" value="CAT-like_dom_sf"/>
</dbReference>
<accession>A0ABQ4J241</accession>
<organism evidence="13 14">
    <name type="scientific">Micromonospora lutea</name>
    <dbReference type="NCBI Taxonomy" id="419825"/>
    <lineage>
        <taxon>Bacteria</taxon>
        <taxon>Bacillati</taxon>
        <taxon>Actinomycetota</taxon>
        <taxon>Actinomycetes</taxon>
        <taxon>Micromonosporales</taxon>
        <taxon>Micromonosporaceae</taxon>
        <taxon>Micromonospora</taxon>
    </lineage>
</organism>
<keyword evidence="8" id="KW-0012">Acyltransferase</keyword>
<evidence type="ECO:0000256" key="9">
    <source>
        <dbReference type="ARBA" id="ARBA00030465"/>
    </source>
</evidence>
<evidence type="ECO:0000256" key="6">
    <source>
        <dbReference type="ARBA" id="ARBA00013449"/>
    </source>
</evidence>
<evidence type="ECO:0000256" key="10">
    <source>
        <dbReference type="ARBA" id="ARBA00032317"/>
    </source>
</evidence>
<evidence type="ECO:0000259" key="12">
    <source>
        <dbReference type="Pfam" id="PF16911"/>
    </source>
</evidence>
<dbReference type="Pfam" id="PF16911">
    <property type="entry name" value="PapA_C"/>
    <property type="match status" value="1"/>
</dbReference>
<dbReference type="PANTHER" id="PTHR28037:SF1">
    <property type="entry name" value="ALCOHOL O-ACETYLTRANSFERASE 1-RELATED"/>
    <property type="match status" value="1"/>
</dbReference>
<comment type="caution">
    <text evidence="13">The sequence shown here is derived from an EMBL/GenBank/DDBJ whole genome shotgun (WGS) entry which is preliminary data.</text>
</comment>
<gene>
    <name evidence="13" type="ORF">Vlu01_47040</name>
</gene>
<proteinExistence type="inferred from homology"/>
<evidence type="ECO:0000313" key="13">
    <source>
        <dbReference type="EMBL" id="GIJ24080.1"/>
    </source>
</evidence>
<comment type="catalytic activity">
    <reaction evidence="1">
        <text>2 a mycocerosyl-[mycocerosic acid synthase] + a phthiocerol = a dimycocerosyl phthiocerol + 2 holo-[mycocerosic acid synthase].</text>
        <dbReference type="EC" id="2.3.1.282"/>
    </reaction>
</comment>
<dbReference type="InterPro" id="IPR031641">
    <property type="entry name" value="PapA_C"/>
</dbReference>
<evidence type="ECO:0000256" key="5">
    <source>
        <dbReference type="ARBA" id="ARBA00012866"/>
    </source>
</evidence>
<protein>
    <recommendedName>
        <fullName evidence="6">Phthiocerol/phthiodiolone dimycocerosyl transferase</fullName>
        <ecNumber evidence="5">2.3.1.282</ecNumber>
    </recommendedName>
    <alternativeName>
        <fullName evidence="11">Acyltransferase PapA5</fullName>
    </alternativeName>
    <alternativeName>
        <fullName evidence="9">Phthiocerol/phthiodiolone O-acyltransferase</fullName>
    </alternativeName>
    <alternativeName>
        <fullName evidence="10">Polyketide synthase-associated protein A5</fullName>
    </alternativeName>
</protein>
<dbReference type="PANTHER" id="PTHR28037">
    <property type="entry name" value="ALCOHOL O-ACETYLTRANSFERASE 1-RELATED"/>
    <property type="match status" value="1"/>
</dbReference>
<evidence type="ECO:0000256" key="4">
    <source>
        <dbReference type="ARBA" id="ARBA00006558"/>
    </source>
</evidence>
<evidence type="ECO:0000256" key="3">
    <source>
        <dbReference type="ARBA" id="ARBA00001907"/>
    </source>
</evidence>
<dbReference type="RefSeq" id="WP_204003334.1">
    <property type="nucleotide sequence ID" value="NZ_BOPB01000030.1"/>
</dbReference>
<dbReference type="EMBL" id="BOPB01000030">
    <property type="protein sequence ID" value="GIJ24080.1"/>
    <property type="molecule type" value="Genomic_DNA"/>
</dbReference>
<evidence type="ECO:0000256" key="2">
    <source>
        <dbReference type="ARBA" id="ARBA00000625"/>
    </source>
</evidence>
<comment type="catalytic activity">
    <reaction evidence="3">
        <text>2 a mycocerosyl-[mycocerosic acid synthase] + a phthiodiolone = a dimycocerosyl phthiodiolone + 2 holo-[mycocerosic acid synthase].</text>
        <dbReference type="EC" id="2.3.1.282"/>
    </reaction>
</comment>
<sequence length="478" mass="52740">MTAQTTEVRRTLSPLERWYWIADQVSPLNVVAHVRVRGPLPATLLHAALHHLRRRHPLLRVAIAAGPDGRRPRFVPTDLPIPLHQVSDDEPPTDGTPGWVRRVNEHELVDRVDWRNGPLCRAVLLTRASTPGRPDDEVHDLLLTMPHCVADGTTVLSLLRQWIELAGQAYSAAGKIDLPERAESAGPDPTGASGEPALPACEAMFPRRYRGLVGVLRLRWLLVRELYRTHRHRPVRVVPSTFVPFAERRTRLLARRLTSEQVEALVAACRREGTTVHGALAAAMVLAVATETGSPASGHVTIGSPVTFRDALEPAVSDRAVGTYVATVPTFVRYRPGVSLWQLARSISDDLTVRRRRGSHFAMVDLVGLTSPESVTASRRFIEMMERSGPVNLCLSNIGRYDFPDRIGPWLLSDAQFVAGLSVCGYLVSTVNTSHGRLFWNFTYVPDALPPQRAIDLVEASVDAALGAIGCRPERSRL</sequence>
<keyword evidence="7" id="KW-0808">Transferase</keyword>
<dbReference type="Gene3D" id="3.30.559.10">
    <property type="entry name" value="Chloramphenicol acetyltransferase-like domain"/>
    <property type="match status" value="1"/>
</dbReference>
<dbReference type="Proteomes" id="UP000643165">
    <property type="component" value="Unassembled WGS sequence"/>
</dbReference>
<dbReference type="Gene3D" id="3.30.559.30">
    <property type="entry name" value="Nonribosomal peptide synthetase, condensation domain"/>
    <property type="match status" value="1"/>
</dbReference>
<feature type="domain" description="Phthiocerol/phthiodiolone dimycocerosyl transferase C-terminal" evidence="12">
    <location>
        <begin position="254"/>
        <end position="352"/>
    </location>
</feature>
<comment type="similarity">
    <text evidence="4">Belongs to the acyltransferase PapA5 family.</text>
</comment>
<evidence type="ECO:0000256" key="11">
    <source>
        <dbReference type="ARBA" id="ARBA00033407"/>
    </source>
</evidence>
<comment type="catalytic activity">
    <reaction evidence="2">
        <text>2 a mycocerosyl-[mycocerosic acid synthase] + a phenolphthiocerol = a dimycocerosyl phenolphthiocerol + 2 holo-[mycocerosic acid synthase].</text>
        <dbReference type="EC" id="2.3.1.282"/>
    </reaction>
</comment>